<dbReference type="Proteomes" id="UP000740329">
    <property type="component" value="Unassembled WGS sequence"/>
</dbReference>
<dbReference type="AlphaFoldDB" id="A0A8J7UUV8"/>
<reference evidence="1" key="1">
    <citation type="submission" date="2021-03" db="EMBL/GenBank/DDBJ databases">
        <title>Genomic Encyclopedia of Type Strains, Phase IV (KMG-V): Genome sequencing to study the core and pangenomes of soil and plant-associated prokaryotes.</title>
        <authorList>
            <person name="Whitman W."/>
        </authorList>
    </citation>
    <scope>NUCLEOTIDE SEQUENCE</scope>
    <source>
        <strain evidence="1">C4</strain>
    </source>
</reference>
<evidence type="ECO:0000313" key="1">
    <source>
        <dbReference type="EMBL" id="MBP2201736.1"/>
    </source>
</evidence>
<dbReference type="EMBL" id="JAGGMV010000003">
    <property type="protein sequence ID" value="MBP2201736.1"/>
    <property type="molecule type" value="Genomic_DNA"/>
</dbReference>
<organism evidence="1 2">
    <name type="scientific">Methanococcus voltae</name>
    <dbReference type="NCBI Taxonomy" id="2188"/>
    <lineage>
        <taxon>Archaea</taxon>
        <taxon>Methanobacteriati</taxon>
        <taxon>Methanobacteriota</taxon>
        <taxon>Methanomada group</taxon>
        <taxon>Methanococci</taxon>
        <taxon>Methanococcales</taxon>
        <taxon>Methanococcaceae</taxon>
        <taxon>Methanococcus</taxon>
    </lineage>
</organism>
<protein>
    <submittedName>
        <fullName evidence="1">Uncharacterized protein</fullName>
    </submittedName>
</protein>
<dbReference type="RefSeq" id="WP_209591215.1">
    <property type="nucleotide sequence ID" value="NZ_JAGGMU010000003.1"/>
</dbReference>
<gene>
    <name evidence="1" type="ORF">J3E07_001161</name>
</gene>
<proteinExistence type="predicted"/>
<evidence type="ECO:0000313" key="2">
    <source>
        <dbReference type="Proteomes" id="UP000740329"/>
    </source>
</evidence>
<dbReference type="OrthoDB" id="378170at2157"/>
<comment type="caution">
    <text evidence="1">The sequence shown here is derived from an EMBL/GenBank/DDBJ whole genome shotgun (WGS) entry which is preliminary data.</text>
</comment>
<accession>A0A8J7UUV8</accession>
<name>A0A8J7UUV8_METVO</name>
<sequence>MSKFTKITASLLVMSICIAGVFAIGFDNSNGQRMKTNALQIENCDCTQSGAEDCQNYEHSYNYNHNYQHNYKLNNANCTCDYNCENRSEFKNNNYQHNYKNNRNQKNNNVGAIESAIGSIF</sequence>